<evidence type="ECO:0000313" key="1">
    <source>
        <dbReference type="EMBL" id="PKZ42515.1"/>
    </source>
</evidence>
<dbReference type="AlphaFoldDB" id="A0A2I1PCZ8"/>
<sequence length="63" mass="6943">MVLEVRTQLARRSQSMTWVTHLTVVHDAATAGTAVDRATAGADHAAPWTRVRREVAVCVRLDM</sequence>
<organism evidence="1 2">
    <name type="scientific">Kytococcus schroeteri</name>
    <dbReference type="NCBI Taxonomy" id="138300"/>
    <lineage>
        <taxon>Bacteria</taxon>
        <taxon>Bacillati</taxon>
        <taxon>Actinomycetota</taxon>
        <taxon>Actinomycetes</taxon>
        <taxon>Micrococcales</taxon>
        <taxon>Kytococcaceae</taxon>
        <taxon>Kytococcus</taxon>
    </lineage>
</organism>
<comment type="caution">
    <text evidence="1">The sequence shown here is derived from an EMBL/GenBank/DDBJ whole genome shotgun (WGS) entry which is preliminary data.</text>
</comment>
<proteinExistence type="predicted"/>
<gene>
    <name evidence="1" type="ORF">CYJ76_01150</name>
</gene>
<accession>A0A2I1PCZ8</accession>
<keyword evidence="2" id="KW-1185">Reference proteome</keyword>
<dbReference type="EMBL" id="PKIZ01000002">
    <property type="protein sequence ID" value="PKZ42515.1"/>
    <property type="molecule type" value="Genomic_DNA"/>
</dbReference>
<evidence type="ECO:0000313" key="2">
    <source>
        <dbReference type="Proteomes" id="UP000234206"/>
    </source>
</evidence>
<dbReference type="Proteomes" id="UP000234206">
    <property type="component" value="Unassembled WGS sequence"/>
</dbReference>
<name>A0A2I1PCZ8_9MICO</name>
<protein>
    <submittedName>
        <fullName evidence="1">Uncharacterized protein</fullName>
    </submittedName>
</protein>
<reference evidence="1 2" key="1">
    <citation type="submission" date="2017-12" db="EMBL/GenBank/DDBJ databases">
        <title>Phylogenetic diversity of female urinary microbiome.</title>
        <authorList>
            <person name="Thomas-White K."/>
            <person name="Wolfe A.J."/>
        </authorList>
    </citation>
    <scope>NUCLEOTIDE SEQUENCE [LARGE SCALE GENOMIC DNA]</scope>
    <source>
        <strain evidence="1 2">UMB1298</strain>
    </source>
</reference>